<keyword evidence="3" id="KW-0238">DNA-binding</keyword>
<dbReference type="SUPFAM" id="SSF46785">
    <property type="entry name" value="Winged helix' DNA-binding domain"/>
    <property type="match status" value="1"/>
</dbReference>
<dbReference type="Proteomes" id="UP000266906">
    <property type="component" value="Unassembled WGS sequence"/>
</dbReference>
<keyword evidence="7" id="KW-1185">Reference proteome</keyword>
<feature type="region of interest" description="Disordered" evidence="5">
    <location>
        <begin position="119"/>
        <end position="142"/>
    </location>
</feature>
<dbReference type="Gene3D" id="1.10.10.10">
    <property type="entry name" value="Winged helix-like DNA-binding domain superfamily/Winged helix DNA-binding domain"/>
    <property type="match status" value="1"/>
</dbReference>
<evidence type="ECO:0000313" key="6">
    <source>
        <dbReference type="EMBL" id="RPE36713.1"/>
    </source>
</evidence>
<gene>
    <name evidence="6" type="ORF">EDD38_5090</name>
</gene>
<sequence>MVNDDREARRPHGELVAEVLEVLWAAGGPLTAQQVKDALARPLARTTVATILARLHENGTLARTRPGRALAYAPVADAAGLAAGRMRRELEKEPDRDLVLRRFVSSLSTQDEEALRQLLREAEPEAGRGTERGAGRGAGRGA</sequence>
<dbReference type="InterPro" id="IPR036390">
    <property type="entry name" value="WH_DNA-bd_sf"/>
</dbReference>
<name>A0A3N4RTI8_9ACTN</name>
<dbReference type="EMBL" id="RKQG01000001">
    <property type="protein sequence ID" value="RPE36713.1"/>
    <property type="molecule type" value="Genomic_DNA"/>
</dbReference>
<dbReference type="GO" id="GO:0045892">
    <property type="term" value="P:negative regulation of DNA-templated transcription"/>
    <property type="evidence" value="ECO:0007669"/>
    <property type="project" value="InterPro"/>
</dbReference>
<evidence type="ECO:0000313" key="7">
    <source>
        <dbReference type="Proteomes" id="UP000266906"/>
    </source>
</evidence>
<evidence type="ECO:0000256" key="4">
    <source>
        <dbReference type="ARBA" id="ARBA00023163"/>
    </source>
</evidence>
<accession>A0A3N4RTI8</accession>
<dbReference type="AlphaFoldDB" id="A0A3N4RTI8"/>
<dbReference type="InterPro" id="IPR036388">
    <property type="entry name" value="WH-like_DNA-bd_sf"/>
</dbReference>
<evidence type="ECO:0000256" key="3">
    <source>
        <dbReference type="ARBA" id="ARBA00023125"/>
    </source>
</evidence>
<evidence type="ECO:0000256" key="5">
    <source>
        <dbReference type="SAM" id="MobiDB-lite"/>
    </source>
</evidence>
<protein>
    <submittedName>
        <fullName evidence="6">Transcriptional regulator</fullName>
    </submittedName>
</protein>
<proteinExistence type="inferred from homology"/>
<keyword evidence="2" id="KW-0805">Transcription regulation</keyword>
<dbReference type="GO" id="GO:0003677">
    <property type="term" value="F:DNA binding"/>
    <property type="evidence" value="ECO:0007669"/>
    <property type="project" value="UniProtKB-KW"/>
</dbReference>
<comment type="caution">
    <text evidence="6">The sequence shown here is derived from an EMBL/GenBank/DDBJ whole genome shotgun (WGS) entry which is preliminary data.</text>
</comment>
<keyword evidence="4" id="KW-0804">Transcription</keyword>
<reference evidence="6 7" key="1">
    <citation type="submission" date="2018-11" db="EMBL/GenBank/DDBJ databases">
        <title>Sequencing the genomes of 1000 actinobacteria strains.</title>
        <authorList>
            <person name="Klenk H.-P."/>
        </authorList>
    </citation>
    <scope>NUCLEOTIDE SEQUENCE [LARGE SCALE GENOMIC DNA]</scope>
    <source>
        <strain evidence="6 7">DSM 44781</strain>
    </source>
</reference>
<comment type="similarity">
    <text evidence="1">Belongs to the BlaI transcriptional regulatory family.</text>
</comment>
<dbReference type="Pfam" id="PF03965">
    <property type="entry name" value="Penicillinase_R"/>
    <property type="match status" value="1"/>
</dbReference>
<evidence type="ECO:0000256" key="1">
    <source>
        <dbReference type="ARBA" id="ARBA00011046"/>
    </source>
</evidence>
<evidence type="ECO:0000256" key="2">
    <source>
        <dbReference type="ARBA" id="ARBA00023015"/>
    </source>
</evidence>
<dbReference type="RefSeq" id="WP_123819628.1">
    <property type="nucleotide sequence ID" value="NZ_RKQG01000001.1"/>
</dbReference>
<dbReference type="InterPro" id="IPR005650">
    <property type="entry name" value="BlaI_family"/>
</dbReference>
<organism evidence="6 7">
    <name type="scientific">Kitasatospora cineracea</name>
    <dbReference type="NCBI Taxonomy" id="88074"/>
    <lineage>
        <taxon>Bacteria</taxon>
        <taxon>Bacillati</taxon>
        <taxon>Actinomycetota</taxon>
        <taxon>Actinomycetes</taxon>
        <taxon>Kitasatosporales</taxon>
        <taxon>Streptomycetaceae</taxon>
        <taxon>Kitasatospora</taxon>
    </lineage>
</organism>
<feature type="compositionally biased region" description="Basic and acidic residues" evidence="5">
    <location>
        <begin position="119"/>
        <end position="134"/>
    </location>
</feature>